<evidence type="ECO:0000313" key="2">
    <source>
        <dbReference type="EMBL" id="PWK44351.1"/>
    </source>
</evidence>
<dbReference type="EMBL" id="QGGR01000012">
    <property type="protein sequence ID" value="PWK44351.1"/>
    <property type="molecule type" value="Genomic_DNA"/>
</dbReference>
<dbReference type="RefSeq" id="WP_109596852.1">
    <property type="nucleotide sequence ID" value="NZ_BONA01000029.1"/>
</dbReference>
<dbReference type="Proteomes" id="UP000245697">
    <property type="component" value="Unassembled WGS sequence"/>
</dbReference>
<reference evidence="2 3" key="1">
    <citation type="submission" date="2018-05" db="EMBL/GenBank/DDBJ databases">
        <title>Genomic Encyclopedia of Archaeal and Bacterial Type Strains, Phase II (KMG-II): from individual species to whole genera.</title>
        <authorList>
            <person name="Goeker M."/>
        </authorList>
    </citation>
    <scope>NUCLEOTIDE SEQUENCE [LARGE SCALE GENOMIC DNA]</scope>
    <source>
        <strain evidence="2 3">DSM 45184</strain>
    </source>
</reference>
<keyword evidence="1" id="KW-0812">Transmembrane</keyword>
<feature type="transmembrane region" description="Helical" evidence="1">
    <location>
        <begin position="31"/>
        <end position="50"/>
    </location>
</feature>
<gene>
    <name evidence="2" type="ORF">BC793_112227</name>
</gene>
<keyword evidence="1" id="KW-0472">Membrane</keyword>
<evidence type="ECO:0000256" key="1">
    <source>
        <dbReference type="SAM" id="Phobius"/>
    </source>
</evidence>
<dbReference type="AlphaFoldDB" id="A0A316FCM0"/>
<keyword evidence="3" id="KW-1185">Reference proteome</keyword>
<proteinExistence type="predicted"/>
<organism evidence="2 3">
    <name type="scientific">Actinoplanes xinjiangensis</name>
    <dbReference type="NCBI Taxonomy" id="512350"/>
    <lineage>
        <taxon>Bacteria</taxon>
        <taxon>Bacillati</taxon>
        <taxon>Actinomycetota</taxon>
        <taxon>Actinomycetes</taxon>
        <taxon>Micromonosporales</taxon>
        <taxon>Micromonosporaceae</taxon>
        <taxon>Actinoplanes</taxon>
    </lineage>
</organism>
<protein>
    <submittedName>
        <fullName evidence="2">Uncharacterized protein</fullName>
    </submittedName>
</protein>
<accession>A0A316FCM0</accession>
<name>A0A316FCM0_9ACTN</name>
<sequence>MPEILKTTDFDLPVTEEFVHRVQRGVRRRQTFRMAAAGLAVLAVTGVVAVTQTRPEPGPITAASASVPDIDRFLIGYIPDGVRLDERRSSNVLVIRRDGTDAGSSAGPEDLNVATSMRRFEQANGGSYLWITVLRPSTPPSQVVSATTFNGLLNRHLTGTVTVEEFDVPIGKARLTRPSTAKDAGFGIVIAGSDRTVITIEANSRVSADILKSVATGLTPA</sequence>
<dbReference type="OrthoDB" id="3385233at2"/>
<keyword evidence="1" id="KW-1133">Transmembrane helix</keyword>
<evidence type="ECO:0000313" key="3">
    <source>
        <dbReference type="Proteomes" id="UP000245697"/>
    </source>
</evidence>
<comment type="caution">
    <text evidence="2">The sequence shown here is derived from an EMBL/GenBank/DDBJ whole genome shotgun (WGS) entry which is preliminary data.</text>
</comment>